<keyword evidence="2" id="KW-0472">Membrane</keyword>
<evidence type="ECO:0000256" key="2">
    <source>
        <dbReference type="SAM" id="Phobius"/>
    </source>
</evidence>
<name>A0A3B5LDJ2_9TELE</name>
<organism evidence="3 4">
    <name type="scientific">Xiphophorus couchianus</name>
    <name type="common">Monterrey platyfish</name>
    <dbReference type="NCBI Taxonomy" id="32473"/>
    <lineage>
        <taxon>Eukaryota</taxon>
        <taxon>Metazoa</taxon>
        <taxon>Chordata</taxon>
        <taxon>Craniata</taxon>
        <taxon>Vertebrata</taxon>
        <taxon>Euteleostomi</taxon>
        <taxon>Actinopterygii</taxon>
        <taxon>Neopterygii</taxon>
        <taxon>Teleostei</taxon>
        <taxon>Neoteleostei</taxon>
        <taxon>Acanthomorphata</taxon>
        <taxon>Ovalentaria</taxon>
        <taxon>Atherinomorphae</taxon>
        <taxon>Cyprinodontiformes</taxon>
        <taxon>Poeciliidae</taxon>
        <taxon>Poeciliinae</taxon>
        <taxon>Xiphophorus</taxon>
    </lineage>
</organism>
<reference evidence="3" key="1">
    <citation type="submission" date="2025-08" db="UniProtKB">
        <authorList>
            <consortium name="Ensembl"/>
        </authorList>
    </citation>
    <scope>IDENTIFICATION</scope>
</reference>
<feature type="region of interest" description="Disordered" evidence="1">
    <location>
        <begin position="112"/>
        <end position="140"/>
    </location>
</feature>
<proteinExistence type="predicted"/>
<dbReference type="Proteomes" id="UP000261380">
    <property type="component" value="Unplaced"/>
</dbReference>
<dbReference type="STRING" id="32473.ENSXCOP00000010238"/>
<sequence length="140" mass="16378">MWTTKDINYPDWSFLLPTLFNSRLLNWRTMVRRNEVFPKLNSRTEPTRSSDVADKVADRLGQEEPECPEYIPRKKAKNPMMKLGYAWMIGLPAGIIGFILAKRQVDKNRLKQLKVRQRMKRSNEGEYDGSRYPSTGKQNA</sequence>
<dbReference type="InterPro" id="IPR031833">
    <property type="entry name" value="DUF4748"/>
</dbReference>
<reference evidence="3" key="2">
    <citation type="submission" date="2025-09" db="UniProtKB">
        <authorList>
            <consortium name="Ensembl"/>
        </authorList>
    </citation>
    <scope>IDENTIFICATION</scope>
</reference>
<keyword evidence="4" id="KW-1185">Reference proteome</keyword>
<protein>
    <submittedName>
        <fullName evidence="3">Uncharacterized protein</fullName>
    </submittedName>
</protein>
<evidence type="ECO:0000313" key="4">
    <source>
        <dbReference type="Proteomes" id="UP000261380"/>
    </source>
</evidence>
<dbReference type="AlphaFoldDB" id="A0A3B5LDJ2"/>
<dbReference type="Pfam" id="PF15932">
    <property type="entry name" value="DUF4748"/>
    <property type="match status" value="1"/>
</dbReference>
<keyword evidence="2" id="KW-0812">Transmembrane</keyword>
<keyword evidence="2" id="KW-1133">Transmembrane helix</keyword>
<evidence type="ECO:0000256" key="1">
    <source>
        <dbReference type="SAM" id="MobiDB-lite"/>
    </source>
</evidence>
<feature type="transmembrane region" description="Helical" evidence="2">
    <location>
        <begin position="83"/>
        <end position="101"/>
    </location>
</feature>
<feature type="compositionally biased region" description="Basic and acidic residues" evidence="1">
    <location>
        <begin position="45"/>
        <end position="62"/>
    </location>
</feature>
<evidence type="ECO:0000313" key="3">
    <source>
        <dbReference type="Ensembl" id="ENSXCOP00000010238.1"/>
    </source>
</evidence>
<dbReference type="GeneTree" id="ENSGT00530000065055"/>
<feature type="region of interest" description="Disordered" evidence="1">
    <location>
        <begin position="41"/>
        <end position="66"/>
    </location>
</feature>
<dbReference type="Ensembl" id="ENSXCOT00000010361.1">
    <property type="protein sequence ID" value="ENSXCOP00000010238.1"/>
    <property type="gene ID" value="ENSXCOG00000007772.1"/>
</dbReference>
<accession>A0A3B5LDJ2</accession>